<proteinExistence type="predicted"/>
<feature type="region of interest" description="Disordered" evidence="3">
    <location>
        <begin position="1"/>
        <end position="31"/>
    </location>
</feature>
<dbReference type="InterPro" id="IPR007219">
    <property type="entry name" value="XnlR_reg_dom"/>
</dbReference>
<dbReference type="InterPro" id="IPR036864">
    <property type="entry name" value="Zn2-C6_fun-type_DNA-bd_sf"/>
</dbReference>
<reference evidence="5 6" key="1">
    <citation type="submission" date="2024-02" db="EMBL/GenBank/DDBJ databases">
        <title>Discinaceae phylogenomics.</title>
        <authorList>
            <person name="Dirks A.C."/>
            <person name="James T.Y."/>
        </authorList>
    </citation>
    <scope>NUCLEOTIDE SEQUENCE [LARGE SCALE GENOMIC DNA]</scope>
    <source>
        <strain evidence="5 6">ACD0624</strain>
    </source>
</reference>
<evidence type="ECO:0000256" key="1">
    <source>
        <dbReference type="ARBA" id="ARBA00022723"/>
    </source>
</evidence>
<protein>
    <recommendedName>
        <fullName evidence="4">Zn(2)-C6 fungal-type domain-containing protein</fullName>
    </recommendedName>
</protein>
<feature type="region of interest" description="Disordered" evidence="3">
    <location>
        <begin position="693"/>
        <end position="736"/>
    </location>
</feature>
<dbReference type="SUPFAM" id="SSF57701">
    <property type="entry name" value="Zn2/Cys6 DNA-binding domain"/>
    <property type="match status" value="1"/>
</dbReference>
<dbReference type="PROSITE" id="PS00463">
    <property type="entry name" value="ZN2_CY6_FUNGAL_1"/>
    <property type="match status" value="1"/>
</dbReference>
<dbReference type="Pfam" id="PF00172">
    <property type="entry name" value="Zn_clus"/>
    <property type="match status" value="1"/>
</dbReference>
<sequence length="919" mass="101313">MPPKRQSSASSSASAATAAAPTGSSGNEFYPADEFTRTVKKRLATSTRTGQACDRCKVRKIRCDGLPGGCSPCIQNRTECKTTDRISQKAVPRGYLETLEAKCIQLEQKNKEMEIALGRMSTENRSGGYQQRPRDSSAASWGLNGNNKPLVSNDRWGNDRKDFQAGPTTTYPNSSEPCCSTSTPDRHCGPIRSASFRPGHTGAHYLGISSGSSYLSSIKASALSLLGIDIDLSDLDPSEPSHPSNANDESFSSCLATIFNVNPNVPKIELPPLEEAHKYVTWFFTVSHPYLPLLHQQTFTKMIERLYTDKGFVPSPAQTVMVHMVFAIVDFQNASRDRMINRGHNTAASSDVMQRSRMHYHYALSFFYGLLNNTGLEDLQAIGLILQHLRAFPKPGGSWILSRIAMNLCFELGLHRSAKKWSYSGSMTNFIEVELRKRVFWSILSLEVSLSARLGRPMCIRETDYDVELPERLDDEYITETGFLKKDEGIEDCVFDVAIEMFKFTSLYIEMHGTLYAPARPSREKYVALVEDLEAKLLKWRDNAPKTLCLDSPKLERRFQAAHIHSWFHECRILMRHPSLSLSPSPSFTSDCVRICVESSRKILHLTDELRKGSHYLDTTWSGTTVQLLATLTILFSVWEKRDTVTAAEVIQVKADMDLCMDIMGDVGSLLGSPNRLREVVQVLTHGTMELLHRKRGEQDHRPQPNSARNNQGHLYPPFQANPGPPNFGPPGTAPKIPPTAHMPEPYTPYNPGQHNIPIFSEPTNMSLPENPGFDPVTIGPNPGNIYAFTPATEPQPPIFGWWSGNESWREYAQSISTMAGELDPTETYSASALIALNRDCDSSMHPNLHNGAPNVTGIGLNTVTPTAGPGAPISTARGGSYPAAETTGGSWPIMNGGYGYADSSALRGVSGDTGGNGP</sequence>
<feature type="region of interest" description="Disordered" evidence="3">
    <location>
        <begin position="121"/>
        <end position="184"/>
    </location>
</feature>
<organism evidence="5 6">
    <name type="scientific">Discina gigas</name>
    <dbReference type="NCBI Taxonomy" id="1032678"/>
    <lineage>
        <taxon>Eukaryota</taxon>
        <taxon>Fungi</taxon>
        <taxon>Dikarya</taxon>
        <taxon>Ascomycota</taxon>
        <taxon>Pezizomycotina</taxon>
        <taxon>Pezizomycetes</taxon>
        <taxon>Pezizales</taxon>
        <taxon>Discinaceae</taxon>
        <taxon>Discina</taxon>
    </lineage>
</organism>
<feature type="compositionally biased region" description="Polar residues" evidence="3">
    <location>
        <begin position="137"/>
        <end position="150"/>
    </location>
</feature>
<dbReference type="SMART" id="SM00906">
    <property type="entry name" value="Fungal_trans"/>
    <property type="match status" value="1"/>
</dbReference>
<dbReference type="CDD" id="cd12148">
    <property type="entry name" value="fungal_TF_MHR"/>
    <property type="match status" value="1"/>
</dbReference>
<feature type="domain" description="Zn(2)-C6 fungal-type" evidence="4">
    <location>
        <begin position="52"/>
        <end position="82"/>
    </location>
</feature>
<evidence type="ECO:0000256" key="3">
    <source>
        <dbReference type="SAM" id="MobiDB-lite"/>
    </source>
</evidence>
<dbReference type="SMART" id="SM00066">
    <property type="entry name" value="GAL4"/>
    <property type="match status" value="1"/>
</dbReference>
<comment type="caution">
    <text evidence="5">The sequence shown here is derived from an EMBL/GenBank/DDBJ whole genome shotgun (WGS) entry which is preliminary data.</text>
</comment>
<feature type="compositionally biased region" description="Polar residues" evidence="3">
    <location>
        <begin position="166"/>
        <end position="183"/>
    </location>
</feature>
<dbReference type="PANTHER" id="PTHR46910:SF4">
    <property type="entry name" value="ZN(2)-C6 FUNGAL-TYPE DOMAIN-CONTAINING PROTEIN"/>
    <property type="match status" value="1"/>
</dbReference>
<name>A0ABR3GFT2_9PEZI</name>
<dbReference type="Proteomes" id="UP001447188">
    <property type="component" value="Unassembled WGS sequence"/>
</dbReference>
<accession>A0ABR3GFT2</accession>
<dbReference type="CDD" id="cd00067">
    <property type="entry name" value="GAL4"/>
    <property type="match status" value="1"/>
</dbReference>
<keyword evidence="1" id="KW-0479">Metal-binding</keyword>
<dbReference type="PANTHER" id="PTHR46910">
    <property type="entry name" value="TRANSCRIPTION FACTOR PDR1"/>
    <property type="match status" value="1"/>
</dbReference>
<dbReference type="Gene3D" id="4.10.240.10">
    <property type="entry name" value="Zn(2)-C6 fungal-type DNA-binding domain"/>
    <property type="match status" value="1"/>
</dbReference>
<dbReference type="Pfam" id="PF04082">
    <property type="entry name" value="Fungal_trans"/>
    <property type="match status" value="1"/>
</dbReference>
<feature type="compositionally biased region" description="Polar residues" evidence="3">
    <location>
        <begin position="704"/>
        <end position="713"/>
    </location>
</feature>
<dbReference type="InterPro" id="IPR001138">
    <property type="entry name" value="Zn2Cys6_DnaBD"/>
</dbReference>
<evidence type="ECO:0000313" key="5">
    <source>
        <dbReference type="EMBL" id="KAL0634728.1"/>
    </source>
</evidence>
<evidence type="ECO:0000313" key="6">
    <source>
        <dbReference type="Proteomes" id="UP001447188"/>
    </source>
</evidence>
<keyword evidence="6" id="KW-1185">Reference proteome</keyword>
<dbReference type="PROSITE" id="PS50048">
    <property type="entry name" value="ZN2_CY6_FUNGAL_2"/>
    <property type="match status" value="1"/>
</dbReference>
<dbReference type="EMBL" id="JBBBZM010000086">
    <property type="protein sequence ID" value="KAL0634728.1"/>
    <property type="molecule type" value="Genomic_DNA"/>
</dbReference>
<dbReference type="InterPro" id="IPR050987">
    <property type="entry name" value="AtrR-like"/>
</dbReference>
<gene>
    <name evidence="5" type="ORF">Q9L58_006324</name>
</gene>
<evidence type="ECO:0000256" key="2">
    <source>
        <dbReference type="ARBA" id="ARBA00023242"/>
    </source>
</evidence>
<feature type="compositionally biased region" description="Low complexity" evidence="3">
    <location>
        <begin position="7"/>
        <end position="26"/>
    </location>
</feature>
<evidence type="ECO:0000259" key="4">
    <source>
        <dbReference type="PROSITE" id="PS50048"/>
    </source>
</evidence>
<keyword evidence="2" id="KW-0539">Nucleus</keyword>
<feature type="compositionally biased region" description="Pro residues" evidence="3">
    <location>
        <begin position="723"/>
        <end position="736"/>
    </location>
</feature>